<evidence type="ECO:0000313" key="4">
    <source>
        <dbReference type="Proteomes" id="UP001231189"/>
    </source>
</evidence>
<reference evidence="3" key="1">
    <citation type="submission" date="2023-07" db="EMBL/GenBank/DDBJ databases">
        <title>A chromosome-level genome assembly of Lolium multiflorum.</title>
        <authorList>
            <person name="Chen Y."/>
            <person name="Copetti D."/>
            <person name="Kolliker R."/>
            <person name="Studer B."/>
        </authorList>
    </citation>
    <scope>NUCLEOTIDE SEQUENCE</scope>
    <source>
        <strain evidence="3">02402/16</strain>
        <tissue evidence="3">Leaf</tissue>
    </source>
</reference>
<dbReference type="InterPro" id="IPR019557">
    <property type="entry name" value="AminoTfrase-like_pln_mobile"/>
</dbReference>
<evidence type="ECO:0000259" key="2">
    <source>
        <dbReference type="Pfam" id="PF10536"/>
    </source>
</evidence>
<dbReference type="GO" id="GO:0010073">
    <property type="term" value="P:meristem maintenance"/>
    <property type="evidence" value="ECO:0007669"/>
    <property type="project" value="InterPro"/>
</dbReference>
<feature type="region of interest" description="Disordered" evidence="1">
    <location>
        <begin position="345"/>
        <end position="436"/>
    </location>
</feature>
<dbReference type="PANTHER" id="PTHR46033">
    <property type="entry name" value="PROTEIN MAIN-LIKE 2"/>
    <property type="match status" value="1"/>
</dbReference>
<dbReference type="Pfam" id="PF10536">
    <property type="entry name" value="PMD"/>
    <property type="match status" value="1"/>
</dbReference>
<dbReference type="EMBL" id="JAUUTY010000003">
    <property type="protein sequence ID" value="KAK1669189.1"/>
    <property type="molecule type" value="Genomic_DNA"/>
</dbReference>
<evidence type="ECO:0000256" key="1">
    <source>
        <dbReference type="SAM" id="MobiDB-lite"/>
    </source>
</evidence>
<protein>
    <recommendedName>
        <fullName evidence="2">Aminotransferase-like plant mobile domain-containing protein</fullName>
    </recommendedName>
</protein>
<keyword evidence="4" id="KW-1185">Reference proteome</keyword>
<name>A0AAD8WNQ6_LOLMU</name>
<evidence type="ECO:0000313" key="3">
    <source>
        <dbReference type="EMBL" id="KAK1669189.1"/>
    </source>
</evidence>
<comment type="caution">
    <text evidence="3">The sequence shown here is derived from an EMBL/GenBank/DDBJ whole genome shotgun (WGS) entry which is preliminary data.</text>
</comment>
<sequence length="436" mass="49881">MPEFHADGGVSVCVYTLVPRRLCSIRRCLYEDTESGFGTRDSCNEEEITGHSTELNGKLPFWMTWLLDDYYDRQHRAYHIADLGKVLEPFKIRYHGRMRDMPYDERYTEHIEPTGLLPFISLVRWGPPNINAATITALVDRWRPETHTFHLRAGEMTPTLQDVSMIIGLPIQGEPLCMNTPSDGWREQMENLIDMTPLEPPNYKDRAPMGANYNWIRNNFSRCPAEANQDTVRTYTRVWYVISKTLFADSGGKLAQWCWLKALTVLKHKWSWGTTALAYLYHQVDLEPYGSRYHFGTAMGDLNPKCLEEAGFWRCRDGEIATPSPSPPEDEPHDLEIPDDTVLSQAKEKAHAARSAYMLKHRGKGPNRYTPEDYVNRGKKVAVDSNEESPRRSALRRMSNDDPSSSEEEEEARRLPPPCRGVRKQPATGGTSILVS</sequence>
<organism evidence="3 4">
    <name type="scientific">Lolium multiflorum</name>
    <name type="common">Italian ryegrass</name>
    <name type="synonym">Lolium perenne subsp. multiflorum</name>
    <dbReference type="NCBI Taxonomy" id="4521"/>
    <lineage>
        <taxon>Eukaryota</taxon>
        <taxon>Viridiplantae</taxon>
        <taxon>Streptophyta</taxon>
        <taxon>Embryophyta</taxon>
        <taxon>Tracheophyta</taxon>
        <taxon>Spermatophyta</taxon>
        <taxon>Magnoliopsida</taxon>
        <taxon>Liliopsida</taxon>
        <taxon>Poales</taxon>
        <taxon>Poaceae</taxon>
        <taxon>BOP clade</taxon>
        <taxon>Pooideae</taxon>
        <taxon>Poodae</taxon>
        <taxon>Poeae</taxon>
        <taxon>Poeae Chloroplast Group 2 (Poeae type)</taxon>
        <taxon>Loliodinae</taxon>
        <taxon>Loliinae</taxon>
        <taxon>Lolium</taxon>
    </lineage>
</organism>
<feature type="domain" description="Aminotransferase-like plant mobile" evidence="2">
    <location>
        <begin position="128"/>
        <end position="284"/>
    </location>
</feature>
<accession>A0AAD8WNQ6</accession>
<dbReference type="Proteomes" id="UP001231189">
    <property type="component" value="Unassembled WGS sequence"/>
</dbReference>
<dbReference type="AlphaFoldDB" id="A0AAD8WNQ6"/>
<gene>
    <name evidence="3" type="ORF">QYE76_057348</name>
</gene>
<feature type="region of interest" description="Disordered" evidence="1">
    <location>
        <begin position="318"/>
        <end position="337"/>
    </location>
</feature>
<proteinExistence type="predicted"/>
<dbReference type="PANTHER" id="PTHR46033:SF87">
    <property type="entry name" value="AMINOTRANSFERASE-LIKE PLANT MOBILE DOMAIN-CONTAINING PROTEIN"/>
    <property type="match status" value="1"/>
</dbReference>
<dbReference type="InterPro" id="IPR044824">
    <property type="entry name" value="MAIN-like"/>
</dbReference>
<feature type="compositionally biased region" description="Acidic residues" evidence="1">
    <location>
        <begin position="328"/>
        <end position="337"/>
    </location>
</feature>